<dbReference type="PROSITE" id="PS51318">
    <property type="entry name" value="TAT"/>
    <property type="match status" value="1"/>
</dbReference>
<keyword evidence="2" id="KW-0732">Signal</keyword>
<protein>
    <recommendedName>
        <fullName evidence="5">Secreted protein</fullName>
    </recommendedName>
</protein>
<reference evidence="3 4" key="1">
    <citation type="submission" date="2017-06" db="EMBL/GenBank/DDBJ databases">
        <title>Cultured bacterium strain Saccharothrix yanglingensis Hhs.015.</title>
        <authorList>
            <person name="Xia Y."/>
        </authorList>
    </citation>
    <scope>NUCLEOTIDE SEQUENCE [LARGE SCALE GENOMIC DNA]</scope>
    <source>
        <strain evidence="3 4">Hhs.015</strain>
    </source>
</reference>
<name>A0ABU0WUD3_9PSEU</name>
<accession>A0ABU0WUD3</accession>
<feature type="region of interest" description="Disordered" evidence="1">
    <location>
        <begin position="192"/>
        <end position="212"/>
    </location>
</feature>
<dbReference type="Proteomes" id="UP001225605">
    <property type="component" value="Unassembled WGS sequence"/>
</dbReference>
<dbReference type="EMBL" id="NSDM01000001">
    <property type="protein sequence ID" value="MDQ2583022.1"/>
    <property type="molecule type" value="Genomic_DNA"/>
</dbReference>
<proteinExistence type="predicted"/>
<evidence type="ECO:0000256" key="1">
    <source>
        <dbReference type="SAM" id="MobiDB-lite"/>
    </source>
</evidence>
<evidence type="ECO:0000256" key="2">
    <source>
        <dbReference type="SAM" id="SignalP"/>
    </source>
</evidence>
<organism evidence="3 4">
    <name type="scientific">Saccharothrix yanglingensis</name>
    <dbReference type="NCBI Taxonomy" id="659496"/>
    <lineage>
        <taxon>Bacteria</taxon>
        <taxon>Bacillati</taxon>
        <taxon>Actinomycetota</taxon>
        <taxon>Actinomycetes</taxon>
        <taxon>Pseudonocardiales</taxon>
        <taxon>Pseudonocardiaceae</taxon>
        <taxon>Saccharothrix</taxon>
    </lineage>
</organism>
<dbReference type="InterPro" id="IPR006311">
    <property type="entry name" value="TAT_signal"/>
</dbReference>
<feature type="region of interest" description="Disordered" evidence="1">
    <location>
        <begin position="137"/>
        <end position="163"/>
    </location>
</feature>
<evidence type="ECO:0000313" key="3">
    <source>
        <dbReference type="EMBL" id="MDQ2583022.1"/>
    </source>
</evidence>
<comment type="caution">
    <text evidence="3">The sequence shown here is derived from an EMBL/GenBank/DDBJ whole genome shotgun (WGS) entry which is preliminary data.</text>
</comment>
<keyword evidence="4" id="KW-1185">Reference proteome</keyword>
<dbReference type="RefSeq" id="WP_306744088.1">
    <property type="nucleotide sequence ID" value="NZ_NSDM01000001.1"/>
</dbReference>
<feature type="signal peptide" evidence="2">
    <location>
        <begin position="1"/>
        <end position="31"/>
    </location>
</feature>
<evidence type="ECO:0000313" key="4">
    <source>
        <dbReference type="Proteomes" id="UP001225605"/>
    </source>
</evidence>
<sequence>MSAADQRTGTGASRVRRLLSRALLVAGGALAGTAAAWALSAAPASAQTPVDHADAVTGISQAAAPLGGALPEVGLTPVEQTRVGQAVQDLDAALRSPQVREPQPPDLGRVAEEIRGAVDQVGVLFRQPVLPRLAPTAPAAEAPAAQHRQPVTETTPTTTAVPVTAGTPVVHGVFAQWSRTWLDAPRHAVAAVPTDSGSSFPGDPSGLPSLPFAPPSGVPAHCTCGGDGAGSAGGGSGPFAAVSTSALDSAVARALLPATERNTVMPGKQPGITPD</sequence>
<feature type="compositionally biased region" description="Low complexity" evidence="1">
    <location>
        <begin position="195"/>
        <end position="210"/>
    </location>
</feature>
<gene>
    <name evidence="3" type="ORF">CKY47_03265</name>
</gene>
<evidence type="ECO:0008006" key="5">
    <source>
        <dbReference type="Google" id="ProtNLM"/>
    </source>
</evidence>
<feature type="chain" id="PRO_5047257708" description="Secreted protein" evidence="2">
    <location>
        <begin position="32"/>
        <end position="275"/>
    </location>
</feature>